<dbReference type="EMBL" id="RCZK01000002">
    <property type="protein sequence ID" value="TPG14387.1"/>
    <property type="molecule type" value="Genomic_DNA"/>
</dbReference>
<proteinExistence type="predicted"/>
<protein>
    <submittedName>
        <fullName evidence="2">Uncharacterized protein</fullName>
    </submittedName>
</protein>
<feature type="transmembrane region" description="Helical" evidence="1">
    <location>
        <begin position="12"/>
        <end position="31"/>
    </location>
</feature>
<evidence type="ECO:0000256" key="1">
    <source>
        <dbReference type="SAM" id="Phobius"/>
    </source>
</evidence>
<keyword evidence="1" id="KW-1133">Transmembrane helix</keyword>
<accession>A0A502CMG4</accession>
<dbReference type="Proteomes" id="UP000318413">
    <property type="component" value="Unassembled WGS sequence"/>
</dbReference>
<sequence length="65" mass="6997">MTAATRRIAPVRTLHVIAILFEGAAIGLILVGRIIPAALLIAASVALIVWTLEILRLRSAREPRS</sequence>
<comment type="caution">
    <text evidence="2">The sequence shown here is derived from an EMBL/GenBank/DDBJ whole genome shotgun (WGS) entry which is preliminary data.</text>
</comment>
<keyword evidence="1" id="KW-0812">Transmembrane</keyword>
<feature type="transmembrane region" description="Helical" evidence="1">
    <location>
        <begin position="37"/>
        <end position="55"/>
    </location>
</feature>
<keyword evidence="3" id="KW-1185">Reference proteome</keyword>
<organism evidence="2 3">
    <name type="scientific">Sphingomonas oligophenolica</name>
    <dbReference type="NCBI Taxonomy" id="301154"/>
    <lineage>
        <taxon>Bacteria</taxon>
        <taxon>Pseudomonadati</taxon>
        <taxon>Pseudomonadota</taxon>
        <taxon>Alphaproteobacteria</taxon>
        <taxon>Sphingomonadales</taxon>
        <taxon>Sphingomonadaceae</taxon>
        <taxon>Sphingomonas</taxon>
    </lineage>
</organism>
<reference evidence="2 3" key="1">
    <citation type="journal article" date="2019" name="Environ. Microbiol.">
        <title>Species interactions and distinct microbial communities in high Arctic permafrost affected cryosols are associated with the CH4 and CO2 gas fluxes.</title>
        <authorList>
            <person name="Altshuler I."/>
            <person name="Hamel J."/>
            <person name="Turney S."/>
            <person name="Magnuson E."/>
            <person name="Levesque R."/>
            <person name="Greer C."/>
            <person name="Whyte L.G."/>
        </authorList>
    </citation>
    <scope>NUCLEOTIDE SEQUENCE [LARGE SCALE GENOMIC DNA]</scope>
    <source>
        <strain evidence="2 3">S5.1</strain>
    </source>
</reference>
<gene>
    <name evidence="2" type="ORF">EAH84_03505</name>
</gene>
<dbReference type="AlphaFoldDB" id="A0A502CMG4"/>
<name>A0A502CMG4_9SPHN</name>
<evidence type="ECO:0000313" key="2">
    <source>
        <dbReference type="EMBL" id="TPG14387.1"/>
    </source>
</evidence>
<dbReference type="RefSeq" id="WP_140867769.1">
    <property type="nucleotide sequence ID" value="NZ_RCZK01000002.1"/>
</dbReference>
<evidence type="ECO:0000313" key="3">
    <source>
        <dbReference type="Proteomes" id="UP000318413"/>
    </source>
</evidence>
<keyword evidence="1" id="KW-0472">Membrane</keyword>